<comment type="caution">
    <text evidence="1">The sequence shown here is derived from an EMBL/GenBank/DDBJ whole genome shotgun (WGS) entry which is preliminary data.</text>
</comment>
<accession>A0ABU6K271</accession>
<gene>
    <name evidence="1" type="ORF">VVD49_07365</name>
</gene>
<keyword evidence="2" id="KW-1185">Reference proteome</keyword>
<reference evidence="1 2" key="1">
    <citation type="submission" date="2024-01" db="EMBL/GenBank/DDBJ databases">
        <title>Uliginosibacterium soil sp. nov.</title>
        <authorList>
            <person name="Lv Y."/>
        </authorList>
    </citation>
    <scope>NUCLEOTIDE SEQUENCE [LARGE SCALE GENOMIC DNA]</scope>
    <source>
        <strain evidence="1 2">H3</strain>
    </source>
</reference>
<organism evidence="1 2">
    <name type="scientific">Uliginosibacterium silvisoli</name>
    <dbReference type="NCBI Taxonomy" id="3114758"/>
    <lineage>
        <taxon>Bacteria</taxon>
        <taxon>Pseudomonadati</taxon>
        <taxon>Pseudomonadota</taxon>
        <taxon>Betaproteobacteria</taxon>
        <taxon>Rhodocyclales</taxon>
        <taxon>Zoogloeaceae</taxon>
        <taxon>Uliginosibacterium</taxon>
    </lineage>
</organism>
<evidence type="ECO:0000313" key="1">
    <source>
        <dbReference type="EMBL" id="MEC5385537.1"/>
    </source>
</evidence>
<sequence length="84" mass="9342">MTRLLLSNIAPGTSEEDVAEFLTKYGFPAFDTLEHVTGDDSRPSVILTFGDASINTLTNLQPRIHGLYWKERTLSAQVMHDSFG</sequence>
<proteinExistence type="predicted"/>
<dbReference type="EMBL" id="JAYXHS010000001">
    <property type="protein sequence ID" value="MEC5385537.1"/>
    <property type="molecule type" value="Genomic_DNA"/>
</dbReference>
<evidence type="ECO:0008006" key="3">
    <source>
        <dbReference type="Google" id="ProtNLM"/>
    </source>
</evidence>
<dbReference type="Proteomes" id="UP001331561">
    <property type="component" value="Unassembled WGS sequence"/>
</dbReference>
<evidence type="ECO:0000313" key="2">
    <source>
        <dbReference type="Proteomes" id="UP001331561"/>
    </source>
</evidence>
<dbReference type="RefSeq" id="WP_327598489.1">
    <property type="nucleotide sequence ID" value="NZ_JAYXHS010000001.1"/>
</dbReference>
<name>A0ABU6K271_9RHOO</name>
<protein>
    <recommendedName>
        <fullName evidence="3">RNA-binding protein</fullName>
    </recommendedName>
</protein>